<dbReference type="InterPro" id="IPR018206">
    <property type="entry name" value="ETF_asu_C_CS"/>
</dbReference>
<feature type="region of interest" description="Disordered" evidence="6">
    <location>
        <begin position="117"/>
        <end position="148"/>
    </location>
</feature>
<dbReference type="Proteomes" id="UP000066124">
    <property type="component" value="Chromosome"/>
</dbReference>
<protein>
    <submittedName>
        <fullName evidence="8">Electron transfer flavoprotein subunit alpha</fullName>
    </submittedName>
</protein>
<dbReference type="InterPro" id="IPR014730">
    <property type="entry name" value="ETF_a/b_N"/>
</dbReference>
<keyword evidence="2" id="KW-0813">Transport</keyword>
<comment type="similarity">
    <text evidence="1">Belongs to the ETF alpha-subunit/FixB family.</text>
</comment>
<feature type="region of interest" description="Disordered" evidence="6">
    <location>
        <begin position="548"/>
        <end position="575"/>
    </location>
</feature>
<dbReference type="KEGG" id="hgi:ABY42_13680"/>
<dbReference type="Gene3D" id="3.40.50.1220">
    <property type="entry name" value="TPP-binding domain"/>
    <property type="match status" value="1"/>
</dbReference>
<dbReference type="GO" id="GO:0033539">
    <property type="term" value="P:fatty acid beta-oxidation using acyl-CoA dehydrogenase"/>
    <property type="evidence" value="ECO:0007669"/>
    <property type="project" value="TreeGrafter"/>
</dbReference>
<feature type="compositionally biased region" description="Acidic residues" evidence="6">
    <location>
        <begin position="55"/>
        <end position="68"/>
    </location>
</feature>
<evidence type="ECO:0000256" key="1">
    <source>
        <dbReference type="ARBA" id="ARBA00005817"/>
    </source>
</evidence>
<dbReference type="InterPro" id="IPR014731">
    <property type="entry name" value="ETF_asu_C"/>
</dbReference>
<evidence type="ECO:0000256" key="2">
    <source>
        <dbReference type="ARBA" id="ARBA00022448"/>
    </source>
</evidence>
<organism evidence="8 9">
    <name type="scientific">Haloferax gibbonsii</name>
    <dbReference type="NCBI Taxonomy" id="35746"/>
    <lineage>
        <taxon>Archaea</taxon>
        <taxon>Methanobacteriati</taxon>
        <taxon>Methanobacteriota</taxon>
        <taxon>Stenosarchaea group</taxon>
        <taxon>Halobacteria</taxon>
        <taxon>Halobacteriales</taxon>
        <taxon>Haloferacaceae</taxon>
        <taxon>Haloferax</taxon>
    </lineage>
</organism>
<keyword evidence="4" id="KW-0274">FAD</keyword>
<keyword evidence="5" id="KW-0249">Electron transport</keyword>
<dbReference type="GO" id="GO:0009055">
    <property type="term" value="F:electron transfer activity"/>
    <property type="evidence" value="ECO:0007669"/>
    <property type="project" value="InterPro"/>
</dbReference>
<evidence type="ECO:0000256" key="6">
    <source>
        <dbReference type="SAM" id="MobiDB-lite"/>
    </source>
</evidence>
<feature type="domain" description="Electron transfer flavoprotein alpha/beta-subunit N-terminal" evidence="7">
    <location>
        <begin position="162"/>
        <end position="399"/>
    </location>
</feature>
<dbReference type="PANTHER" id="PTHR43153">
    <property type="entry name" value="ELECTRON TRANSFER FLAVOPROTEIN ALPHA"/>
    <property type="match status" value="1"/>
</dbReference>
<evidence type="ECO:0000313" key="9">
    <source>
        <dbReference type="Proteomes" id="UP000066124"/>
    </source>
</evidence>
<dbReference type="PATRIC" id="fig|35746.4.peg.2951"/>
<dbReference type="RefSeq" id="WP_050459761.1">
    <property type="nucleotide sequence ID" value="NZ_CP011947.1"/>
</dbReference>
<reference evidence="9" key="1">
    <citation type="journal article" date="2015" name="J. Biotechnol.">
        <title>Complete genome sequence of Haloferax gibbonsii strain ARA6, a potential producer of polyhydroxyalkanoates and halocins isolated from Araruama, Rio de Janeiro, Brasil.</title>
        <authorList>
            <person name="Pinto L.H."/>
            <person name="D'Alincourt Carvalho-Assef A.P."/>
            <person name="Vieira R.P."/>
            <person name="Clementino M.M."/>
            <person name="Albano R.M."/>
        </authorList>
    </citation>
    <scope>NUCLEOTIDE SEQUENCE [LARGE SCALE GENOMIC DNA]</scope>
    <source>
        <strain evidence="9">ARA6</strain>
    </source>
</reference>
<dbReference type="InterPro" id="IPR029035">
    <property type="entry name" value="DHS-like_NAD/FAD-binding_dom"/>
</dbReference>
<proteinExistence type="inferred from homology"/>
<evidence type="ECO:0000256" key="5">
    <source>
        <dbReference type="ARBA" id="ARBA00022982"/>
    </source>
</evidence>
<dbReference type="InterPro" id="IPR033947">
    <property type="entry name" value="ETF_alpha_N"/>
</dbReference>
<feature type="compositionally biased region" description="Polar residues" evidence="6">
    <location>
        <begin position="71"/>
        <end position="80"/>
    </location>
</feature>
<feature type="compositionally biased region" description="Basic and acidic residues" evidence="6">
    <location>
        <begin position="130"/>
        <end position="145"/>
    </location>
</feature>
<gene>
    <name evidence="8" type="ORF">ABY42_13680</name>
</gene>
<keyword evidence="3" id="KW-0285">Flavoprotein</keyword>
<dbReference type="InterPro" id="IPR001308">
    <property type="entry name" value="ETF_a/FixB"/>
</dbReference>
<sequence>MTDFDPGDYEISELGPAIKDIDDLGELEEILQAEHRGQNRAPAIALIESRIEKFSEDDDEPADADEMDLASMSTAEVGNALQSVEEVSDLESLLEREEAGEDRDSVKRLIRSRIDSVKGSDEEDTEIEVDDRPPEERHPDLDHPTRDKRHVRSLHGGTYRDMWVYCETQAGELVDVSKEMLGKARDLMDTYNDDYTTDERVVAVLIGSDVSKHVEDVIAYGADVVVVREDARLERFQHKPYTEIFCDMARAGATHENFEVRGGRDEPWRDYDKPRYVLFPATNNGRDLSALVQAELDSGLASDCSGLYITEEVISNPVKTGVAGEKKEFQRVLHMKRPDFSGFEYSTILCIDNPTREFHPQGASVIPGSFDLPEPDAEREGLVVEHDAPLDDDWFRVTVTDFDQLDEGIDLTGHDVIVAVGRGIGDDPTKGIELALDLAGQFEDAEVGVTRGIVTGSFNFDGHVEQYTHEDRQIGETGQVVAPKLYVAAGISGAVQHKVGMDESDTIVAVNTDPDARIRDFSDYFIEGDLFEVLPRLTTALKEGRFEAAVASDGGTAPTGTPDDGAAEDDRGESR</sequence>
<feature type="compositionally biased region" description="Low complexity" evidence="6">
    <location>
        <begin position="553"/>
        <end position="564"/>
    </location>
</feature>
<feature type="region of interest" description="Disordered" evidence="6">
    <location>
        <begin position="53"/>
        <end position="80"/>
    </location>
</feature>
<dbReference type="SMART" id="SM00893">
    <property type="entry name" value="ETF"/>
    <property type="match status" value="1"/>
</dbReference>
<dbReference type="GO" id="GO:0050660">
    <property type="term" value="F:flavin adenine dinucleotide binding"/>
    <property type="evidence" value="ECO:0007669"/>
    <property type="project" value="InterPro"/>
</dbReference>
<dbReference type="PANTHER" id="PTHR43153:SF1">
    <property type="entry name" value="ELECTRON TRANSFER FLAVOPROTEIN SUBUNIT ALPHA, MITOCHONDRIAL"/>
    <property type="match status" value="1"/>
</dbReference>
<evidence type="ECO:0000256" key="4">
    <source>
        <dbReference type="ARBA" id="ARBA00022827"/>
    </source>
</evidence>
<evidence type="ECO:0000259" key="7">
    <source>
        <dbReference type="SMART" id="SM00893"/>
    </source>
</evidence>
<dbReference type="InterPro" id="IPR014729">
    <property type="entry name" value="Rossmann-like_a/b/a_fold"/>
</dbReference>
<dbReference type="GeneID" id="25247022"/>
<dbReference type="EMBL" id="CP011947">
    <property type="protein sequence ID" value="AKU08733.1"/>
    <property type="molecule type" value="Genomic_DNA"/>
</dbReference>
<dbReference type="CDD" id="cd01715">
    <property type="entry name" value="ETF_alpha"/>
    <property type="match status" value="1"/>
</dbReference>
<evidence type="ECO:0000313" key="8">
    <source>
        <dbReference type="EMBL" id="AKU08733.1"/>
    </source>
</evidence>
<dbReference type="AlphaFoldDB" id="A0A0K1IWR8"/>
<dbReference type="Gene3D" id="3.40.50.620">
    <property type="entry name" value="HUPs"/>
    <property type="match status" value="1"/>
</dbReference>
<dbReference type="SUPFAM" id="SSF52467">
    <property type="entry name" value="DHS-like NAD/FAD-binding domain"/>
    <property type="match status" value="1"/>
</dbReference>
<dbReference type="Pfam" id="PF00766">
    <property type="entry name" value="ETF_alpha"/>
    <property type="match status" value="1"/>
</dbReference>
<accession>A0A0K1IWR8</accession>
<dbReference type="Pfam" id="PF01012">
    <property type="entry name" value="ETF"/>
    <property type="match status" value="1"/>
</dbReference>
<evidence type="ECO:0000256" key="3">
    <source>
        <dbReference type="ARBA" id="ARBA00022630"/>
    </source>
</evidence>
<dbReference type="PROSITE" id="PS00696">
    <property type="entry name" value="ETF_ALPHA"/>
    <property type="match status" value="1"/>
</dbReference>
<name>A0A0K1IWR8_HALGI</name>
<dbReference type="SUPFAM" id="SSF52402">
    <property type="entry name" value="Adenine nucleotide alpha hydrolases-like"/>
    <property type="match status" value="1"/>
</dbReference>